<dbReference type="Pfam" id="PF00126">
    <property type="entry name" value="HTH_1"/>
    <property type="match status" value="1"/>
</dbReference>
<evidence type="ECO:0000256" key="3">
    <source>
        <dbReference type="ARBA" id="ARBA00023125"/>
    </source>
</evidence>
<feature type="region of interest" description="Disordered" evidence="5">
    <location>
        <begin position="293"/>
        <end position="321"/>
    </location>
</feature>
<dbReference type="Proteomes" id="UP000601223">
    <property type="component" value="Unassembled WGS sequence"/>
</dbReference>
<dbReference type="AlphaFoldDB" id="A0A8J3JQ63"/>
<dbReference type="SUPFAM" id="SSF46785">
    <property type="entry name" value="Winged helix' DNA-binding domain"/>
    <property type="match status" value="1"/>
</dbReference>
<proteinExistence type="inferred from homology"/>
<keyword evidence="8" id="KW-1185">Reference proteome</keyword>
<dbReference type="Gene3D" id="1.10.10.10">
    <property type="entry name" value="Winged helix-like DNA-binding domain superfamily/Winged helix DNA-binding domain"/>
    <property type="match status" value="1"/>
</dbReference>
<comment type="caution">
    <text evidence="7">The sequence shown here is derived from an EMBL/GenBank/DDBJ whole genome shotgun (WGS) entry which is preliminary data.</text>
</comment>
<evidence type="ECO:0000256" key="1">
    <source>
        <dbReference type="ARBA" id="ARBA00009437"/>
    </source>
</evidence>
<protein>
    <submittedName>
        <fullName evidence="7">LysR family transcriptional regulator</fullName>
    </submittedName>
</protein>
<name>A0A8J3JQ63_9ACTN</name>
<dbReference type="EMBL" id="BONF01000016">
    <property type="protein sequence ID" value="GIF81874.1"/>
    <property type="molecule type" value="Genomic_DNA"/>
</dbReference>
<evidence type="ECO:0000313" key="8">
    <source>
        <dbReference type="Proteomes" id="UP000601223"/>
    </source>
</evidence>
<evidence type="ECO:0000259" key="6">
    <source>
        <dbReference type="PROSITE" id="PS50931"/>
    </source>
</evidence>
<dbReference type="InterPro" id="IPR036390">
    <property type="entry name" value="WH_DNA-bd_sf"/>
</dbReference>
<dbReference type="GO" id="GO:0003677">
    <property type="term" value="F:DNA binding"/>
    <property type="evidence" value="ECO:0007669"/>
    <property type="project" value="UniProtKB-KW"/>
</dbReference>
<keyword evidence="3" id="KW-0238">DNA-binding</keyword>
<evidence type="ECO:0000256" key="5">
    <source>
        <dbReference type="SAM" id="MobiDB-lite"/>
    </source>
</evidence>
<dbReference type="SUPFAM" id="SSF53850">
    <property type="entry name" value="Periplasmic binding protein-like II"/>
    <property type="match status" value="1"/>
</dbReference>
<dbReference type="FunFam" id="1.10.10.10:FF:000001">
    <property type="entry name" value="LysR family transcriptional regulator"/>
    <property type="match status" value="1"/>
</dbReference>
<reference evidence="7 8" key="1">
    <citation type="submission" date="2021-01" db="EMBL/GenBank/DDBJ databases">
        <title>Whole genome shotgun sequence of Catellatospora bangladeshensis NBRC 107357.</title>
        <authorList>
            <person name="Komaki H."/>
            <person name="Tamura T."/>
        </authorList>
    </citation>
    <scope>NUCLEOTIDE SEQUENCE [LARGE SCALE GENOMIC DNA]</scope>
    <source>
        <strain evidence="7 8">NBRC 107357</strain>
    </source>
</reference>
<evidence type="ECO:0000256" key="2">
    <source>
        <dbReference type="ARBA" id="ARBA00023015"/>
    </source>
</evidence>
<gene>
    <name evidence="7" type="ORF">Cba03nite_32230</name>
</gene>
<dbReference type="InterPro" id="IPR000847">
    <property type="entry name" value="LysR_HTH_N"/>
</dbReference>
<sequence>MDLIQHLRYFVAVAEELHFGRAARRLHMSQPPLSQRIQRLERELGVRLFDRSPRETTLTQAGRLLLPQARELLLRADAVLTLAEQVDTATAAVLRAALPPELEGATVAAVLGGFRQRRPRTVLELREIPTAAQQQALARRQLDVGVLQLPCDLAQLALGPVVHRPLGVLVAAAGPLAGRPELLLSDLGRYDLVTFPRAGAPARFDDVLDTCDRHGYRPPAVHQADGRSFAIGLVLAGTAVAFDTGAGPHHPDVAWRPLAGQPLAERVAVAWPRDRRHPDAAAFAQTVAAVLGPGPAPAARPVPHTRPASEFPAPPYGARDE</sequence>
<dbReference type="PRINTS" id="PR00039">
    <property type="entry name" value="HTHLYSR"/>
</dbReference>
<dbReference type="PANTHER" id="PTHR30346">
    <property type="entry name" value="TRANSCRIPTIONAL DUAL REGULATOR HCAR-RELATED"/>
    <property type="match status" value="1"/>
</dbReference>
<keyword evidence="2" id="KW-0805">Transcription regulation</keyword>
<dbReference type="GO" id="GO:0003700">
    <property type="term" value="F:DNA-binding transcription factor activity"/>
    <property type="evidence" value="ECO:0007669"/>
    <property type="project" value="InterPro"/>
</dbReference>
<dbReference type="Pfam" id="PF03466">
    <property type="entry name" value="LysR_substrate"/>
    <property type="match status" value="1"/>
</dbReference>
<dbReference type="Gene3D" id="3.40.190.10">
    <property type="entry name" value="Periplasmic binding protein-like II"/>
    <property type="match status" value="2"/>
</dbReference>
<accession>A0A8J3JQ63</accession>
<dbReference type="InterPro" id="IPR036388">
    <property type="entry name" value="WH-like_DNA-bd_sf"/>
</dbReference>
<dbReference type="RefSeq" id="WP_203746516.1">
    <property type="nucleotide sequence ID" value="NZ_BONF01000016.1"/>
</dbReference>
<dbReference type="GO" id="GO:0032993">
    <property type="term" value="C:protein-DNA complex"/>
    <property type="evidence" value="ECO:0007669"/>
    <property type="project" value="TreeGrafter"/>
</dbReference>
<comment type="similarity">
    <text evidence="1">Belongs to the LysR transcriptional regulatory family.</text>
</comment>
<keyword evidence="4" id="KW-0804">Transcription</keyword>
<dbReference type="CDD" id="cd08414">
    <property type="entry name" value="PBP2_LTTR_aromatics_like"/>
    <property type="match status" value="1"/>
</dbReference>
<evidence type="ECO:0000313" key="7">
    <source>
        <dbReference type="EMBL" id="GIF81874.1"/>
    </source>
</evidence>
<feature type="domain" description="HTH lysR-type" evidence="6">
    <location>
        <begin position="1"/>
        <end position="59"/>
    </location>
</feature>
<dbReference type="PROSITE" id="PS50931">
    <property type="entry name" value="HTH_LYSR"/>
    <property type="match status" value="1"/>
</dbReference>
<organism evidence="7 8">
    <name type="scientific">Catellatospora bangladeshensis</name>
    <dbReference type="NCBI Taxonomy" id="310355"/>
    <lineage>
        <taxon>Bacteria</taxon>
        <taxon>Bacillati</taxon>
        <taxon>Actinomycetota</taxon>
        <taxon>Actinomycetes</taxon>
        <taxon>Micromonosporales</taxon>
        <taxon>Micromonosporaceae</taxon>
        <taxon>Catellatospora</taxon>
    </lineage>
</organism>
<dbReference type="InterPro" id="IPR005119">
    <property type="entry name" value="LysR_subst-bd"/>
</dbReference>
<dbReference type="PANTHER" id="PTHR30346:SF0">
    <property type="entry name" value="HCA OPERON TRANSCRIPTIONAL ACTIVATOR HCAR"/>
    <property type="match status" value="1"/>
</dbReference>
<evidence type="ECO:0000256" key="4">
    <source>
        <dbReference type="ARBA" id="ARBA00023163"/>
    </source>
</evidence>